<keyword evidence="1" id="KW-0472">Membrane</keyword>
<reference evidence="3" key="1">
    <citation type="journal article" date="2013" name="Nat. Genet.">
        <title>The duck genome and transcriptome provide insight into an avian influenza virus reservoir species.</title>
        <authorList>
            <person name="Huang Y."/>
            <person name="Li Y."/>
            <person name="Burt D.W."/>
            <person name="Chen H."/>
            <person name="Zhang Y."/>
            <person name="Qian W."/>
            <person name="Kim H."/>
            <person name="Gan S."/>
            <person name="Zhao Y."/>
            <person name="Li J."/>
            <person name="Yi K."/>
            <person name="Feng H."/>
            <person name="Zhu P."/>
            <person name="Li B."/>
            <person name="Liu Q."/>
            <person name="Fairley S."/>
            <person name="Magor K.E."/>
            <person name="Du Z."/>
            <person name="Hu X."/>
            <person name="Goodman L."/>
            <person name="Tafer H."/>
            <person name="Vignal A."/>
            <person name="Lee T."/>
            <person name="Kim K.W."/>
            <person name="Sheng Z."/>
            <person name="An Y."/>
            <person name="Searle S."/>
            <person name="Herrero J."/>
            <person name="Groenen M.A."/>
            <person name="Crooijmans R.P."/>
            <person name="Faraut T."/>
            <person name="Cai Q."/>
            <person name="Webster R.G."/>
            <person name="Aldridge J.R."/>
            <person name="Warren W.C."/>
            <person name="Bartschat S."/>
            <person name="Kehr S."/>
            <person name="Marz M."/>
            <person name="Stadler P.F."/>
            <person name="Smith J."/>
            <person name="Kraus R.H."/>
            <person name="Zhao Y."/>
            <person name="Ren L."/>
            <person name="Fei J."/>
            <person name="Morisson M."/>
            <person name="Kaiser P."/>
            <person name="Griffin D.K."/>
            <person name="Rao M."/>
            <person name="Pitel F."/>
            <person name="Wang J."/>
            <person name="Li N."/>
        </authorList>
    </citation>
    <scope>NUCLEOTIDE SEQUENCE [LARGE SCALE GENOMIC DNA]</scope>
</reference>
<dbReference type="AlphaFoldDB" id="R0JWZ8"/>
<name>R0JWZ8_ANAPL</name>
<organism evidence="2 3">
    <name type="scientific">Anas platyrhynchos</name>
    <name type="common">Mallard</name>
    <name type="synonym">Anas boschas</name>
    <dbReference type="NCBI Taxonomy" id="8839"/>
    <lineage>
        <taxon>Eukaryota</taxon>
        <taxon>Metazoa</taxon>
        <taxon>Chordata</taxon>
        <taxon>Craniata</taxon>
        <taxon>Vertebrata</taxon>
        <taxon>Euteleostomi</taxon>
        <taxon>Archelosauria</taxon>
        <taxon>Archosauria</taxon>
        <taxon>Dinosauria</taxon>
        <taxon>Saurischia</taxon>
        <taxon>Theropoda</taxon>
        <taxon>Coelurosauria</taxon>
        <taxon>Aves</taxon>
        <taxon>Neognathae</taxon>
        <taxon>Galloanserae</taxon>
        <taxon>Anseriformes</taxon>
        <taxon>Anatidae</taxon>
        <taxon>Anatinae</taxon>
        <taxon>Anas</taxon>
    </lineage>
</organism>
<dbReference type="Proteomes" id="UP000296049">
    <property type="component" value="Unassembled WGS sequence"/>
</dbReference>
<gene>
    <name evidence="2" type="ORF">Anapl_15871</name>
</gene>
<evidence type="ECO:0000313" key="3">
    <source>
        <dbReference type="Proteomes" id="UP000296049"/>
    </source>
</evidence>
<keyword evidence="1" id="KW-0812">Transmembrane</keyword>
<protein>
    <submittedName>
        <fullName evidence="2">Uncharacterized protein</fullName>
    </submittedName>
</protein>
<accession>R0JWZ8</accession>
<evidence type="ECO:0000256" key="1">
    <source>
        <dbReference type="SAM" id="Phobius"/>
    </source>
</evidence>
<feature type="transmembrane region" description="Helical" evidence="1">
    <location>
        <begin position="102"/>
        <end position="119"/>
    </location>
</feature>
<evidence type="ECO:0000313" key="2">
    <source>
        <dbReference type="EMBL" id="EOB02091.1"/>
    </source>
</evidence>
<keyword evidence="1" id="KW-1133">Transmembrane helix</keyword>
<sequence>MEKAMSEYHKVSVTTDNTATQQVSEGTSEGTVANGEGRSRAAYRYGKFTSFSTLFKGSFEESTEYKSWEGDSELYTLLLIPGNMVTINNALLQGIISLYKTILLPLAALLLAVLVGQVLDARPCPYGPQCVAPATPSILAHGSSWPASRMTETFF</sequence>
<keyword evidence="3" id="KW-1185">Reference proteome</keyword>
<proteinExistence type="predicted"/>
<dbReference type="EMBL" id="KB742999">
    <property type="protein sequence ID" value="EOB02091.1"/>
    <property type="molecule type" value="Genomic_DNA"/>
</dbReference>